<accession>A0ABU4DUJ5</accession>
<protein>
    <recommendedName>
        <fullName evidence="5">Polysaccharide chain length determinant N-terminal domain-containing protein</fullName>
    </recommendedName>
</protein>
<feature type="region of interest" description="Disordered" evidence="1">
    <location>
        <begin position="294"/>
        <end position="317"/>
    </location>
</feature>
<evidence type="ECO:0000313" key="3">
    <source>
        <dbReference type="EMBL" id="MDV6375364.1"/>
    </source>
</evidence>
<evidence type="ECO:0000313" key="4">
    <source>
        <dbReference type="Proteomes" id="UP001276150"/>
    </source>
</evidence>
<dbReference type="PANTHER" id="PTHR32309:SF31">
    <property type="entry name" value="CAPSULAR EXOPOLYSACCHARIDE FAMILY"/>
    <property type="match status" value="1"/>
</dbReference>
<keyword evidence="2" id="KW-0472">Membrane</keyword>
<dbReference type="EMBL" id="JAPMIV010000024">
    <property type="protein sequence ID" value="MDV6375364.1"/>
    <property type="molecule type" value="Genomic_DNA"/>
</dbReference>
<name>A0ABU4DUJ5_9DEIO</name>
<evidence type="ECO:0008006" key="5">
    <source>
        <dbReference type="Google" id="ProtNLM"/>
    </source>
</evidence>
<evidence type="ECO:0000256" key="1">
    <source>
        <dbReference type="SAM" id="MobiDB-lite"/>
    </source>
</evidence>
<proteinExistence type="predicted"/>
<evidence type="ECO:0000256" key="2">
    <source>
        <dbReference type="SAM" id="Phobius"/>
    </source>
</evidence>
<sequence>MMPSSPRSSAAPRSAASDIEFPQVLSLLRRAALPVLAVTVLAGVGGYVLSGLQPKVYEATSTVFVEPGNSGSALDNSLLKPSVLPRGGLQLALHSPAVVELVVTGLRATDTAPARVNELQRDLRAELSRGSFKTLQVEADPGSQSGTSGGGVFTLSARANTPDLARVLANISVSALQRWDVQRTQSRMEQARTALKLQLDVLDRTAQDGGLSTDPVNNQARASIVRDLAVIGSSRQSVVGTMDVIAVAVTPSRPVTPRPLRTAALAALLTLLFAGGGAVLLGSRRQVVRDWDSVPDEGSPLYRRDSRDSRNVTSTVP</sequence>
<reference evidence="3 4" key="1">
    <citation type="submission" date="2022-11" db="EMBL/GenBank/DDBJ databases">
        <title>Deinococcus ZS9-10, Low Temperature and Draught-tolerating, UV-resistant Bacteria from Continental Antarctica.</title>
        <authorList>
            <person name="Cheng L."/>
        </authorList>
    </citation>
    <scope>NUCLEOTIDE SEQUENCE [LARGE SCALE GENOMIC DNA]</scope>
    <source>
        <strain evidence="3 4">ZS9-10</strain>
    </source>
</reference>
<keyword evidence="2" id="KW-1133">Transmembrane helix</keyword>
<dbReference type="RefSeq" id="WP_317640702.1">
    <property type="nucleotide sequence ID" value="NZ_JAPMIV010000024.1"/>
</dbReference>
<keyword evidence="4" id="KW-1185">Reference proteome</keyword>
<dbReference type="InterPro" id="IPR050445">
    <property type="entry name" value="Bact_polysacc_biosynth/exp"/>
</dbReference>
<keyword evidence="2" id="KW-0812">Transmembrane</keyword>
<comment type="caution">
    <text evidence="3">The sequence shown here is derived from an EMBL/GenBank/DDBJ whole genome shotgun (WGS) entry which is preliminary data.</text>
</comment>
<organism evidence="3 4">
    <name type="scientific">Deinococcus arenicola</name>
    <dbReference type="NCBI Taxonomy" id="2994950"/>
    <lineage>
        <taxon>Bacteria</taxon>
        <taxon>Thermotogati</taxon>
        <taxon>Deinococcota</taxon>
        <taxon>Deinococci</taxon>
        <taxon>Deinococcales</taxon>
        <taxon>Deinococcaceae</taxon>
        <taxon>Deinococcus</taxon>
    </lineage>
</organism>
<dbReference type="PANTHER" id="PTHR32309">
    <property type="entry name" value="TYROSINE-PROTEIN KINASE"/>
    <property type="match status" value="1"/>
</dbReference>
<feature type="transmembrane region" description="Helical" evidence="2">
    <location>
        <begin position="263"/>
        <end position="281"/>
    </location>
</feature>
<gene>
    <name evidence="3" type="ORF">ORD21_12260</name>
</gene>
<dbReference type="Proteomes" id="UP001276150">
    <property type="component" value="Unassembled WGS sequence"/>
</dbReference>